<evidence type="ECO:0000313" key="2">
    <source>
        <dbReference type="Proteomes" id="UP001315686"/>
    </source>
</evidence>
<name>A0AAP2CRA2_9RHOB</name>
<sequence length="33" mass="3822">MAEACETLEAWHGDYNYQSSHSSRYNLTPIEFA</sequence>
<dbReference type="EMBL" id="JADQAZ010000002">
    <property type="protein sequence ID" value="MBT0958235.1"/>
    <property type="molecule type" value="Genomic_DNA"/>
</dbReference>
<reference evidence="1 2" key="1">
    <citation type="journal article" date="2021" name="Arch. Microbiol.">
        <title>Harenicola maris gen. nov., sp. nov. isolated from the Sea of Japan shallow sediments.</title>
        <authorList>
            <person name="Romanenko L.A."/>
            <person name="Kurilenko V.V."/>
            <person name="Chernysheva N.Y."/>
            <person name="Tekutyeva L.A."/>
            <person name="Velansky P.V."/>
            <person name="Svetashev V.I."/>
            <person name="Isaeva M.P."/>
        </authorList>
    </citation>
    <scope>NUCLEOTIDE SEQUENCE [LARGE SCALE GENOMIC DNA]</scope>
    <source>
        <strain evidence="1 2">KMM 3653</strain>
    </source>
</reference>
<dbReference type="AlphaFoldDB" id="A0AAP2CRA2"/>
<organism evidence="1 2">
    <name type="scientific">Harenicola maris</name>
    <dbReference type="NCBI Taxonomy" id="2841044"/>
    <lineage>
        <taxon>Bacteria</taxon>
        <taxon>Pseudomonadati</taxon>
        <taxon>Pseudomonadota</taxon>
        <taxon>Alphaproteobacteria</taxon>
        <taxon>Rhodobacterales</taxon>
        <taxon>Paracoccaceae</taxon>
        <taxon>Harenicola</taxon>
    </lineage>
</organism>
<accession>A0AAP2CRA2</accession>
<keyword evidence="2" id="KW-1185">Reference proteome</keyword>
<gene>
    <name evidence="1" type="ORF">IV417_12625</name>
</gene>
<evidence type="ECO:0000313" key="1">
    <source>
        <dbReference type="EMBL" id="MBT0958235.1"/>
    </source>
</evidence>
<dbReference type="Proteomes" id="UP001315686">
    <property type="component" value="Unassembled WGS sequence"/>
</dbReference>
<protein>
    <submittedName>
        <fullName evidence="1">Uncharacterized protein</fullName>
    </submittedName>
</protein>
<comment type="caution">
    <text evidence="1">The sequence shown here is derived from an EMBL/GenBank/DDBJ whole genome shotgun (WGS) entry which is preliminary data.</text>
</comment>
<proteinExistence type="predicted"/>